<evidence type="ECO:0000256" key="14">
    <source>
        <dbReference type="SAM" id="Coils"/>
    </source>
</evidence>
<sequence length="184" mass="20944">MFISLIKLLLTSLVIITPFKDYVNASQLVECKNSTQFQQRMENSLKRLESKLVQYSKDTPAYVSLNQQIDKTKARFENYKKSNLSCGKDGLPHLITDGSLNHAGEFLIPAIIFLYITGWIGWAGRGYLIYSKNSPKSNENEIIIDTPIALKYMLSGFFWPILAIREYKSGELLANKNEITVSPR</sequence>
<dbReference type="EMBL" id="OP616817">
    <property type="protein sequence ID" value="WDB00085.1"/>
    <property type="molecule type" value="Genomic_DNA"/>
</dbReference>
<evidence type="ECO:0000256" key="5">
    <source>
        <dbReference type="ARBA" id="ARBA00022692"/>
    </source>
</evidence>
<evidence type="ECO:0000256" key="4">
    <source>
        <dbReference type="ARBA" id="ARBA00022531"/>
    </source>
</evidence>
<evidence type="ECO:0000256" key="2">
    <source>
        <dbReference type="ARBA" id="ARBA00008386"/>
    </source>
</evidence>
<evidence type="ECO:0000256" key="7">
    <source>
        <dbReference type="ARBA" id="ARBA00022836"/>
    </source>
</evidence>
<keyword evidence="14" id="KW-0175">Coiled coil</keyword>
<evidence type="ECO:0000256" key="3">
    <source>
        <dbReference type="ARBA" id="ARBA00016492"/>
    </source>
</evidence>
<protein>
    <recommendedName>
        <fullName evidence="3 13">Photosystem I reaction center subunit III</fullName>
    </recommendedName>
    <alternativeName>
        <fullName evidence="12 13">PSI-F</fullName>
    </alternativeName>
</protein>
<dbReference type="GO" id="GO:0015979">
    <property type="term" value="P:photosynthesis"/>
    <property type="evidence" value="ECO:0007669"/>
    <property type="project" value="UniProtKB-UniRule"/>
</dbReference>
<evidence type="ECO:0000256" key="13">
    <source>
        <dbReference type="RuleBase" id="RU368107"/>
    </source>
</evidence>
<feature type="coiled-coil region" evidence="14">
    <location>
        <begin position="38"/>
        <end position="82"/>
    </location>
</feature>
<feature type="signal peptide" evidence="16">
    <location>
        <begin position="1"/>
        <end position="25"/>
    </location>
</feature>
<feature type="transmembrane region" description="Helical" evidence="15">
    <location>
        <begin position="106"/>
        <end position="130"/>
    </location>
</feature>
<evidence type="ECO:0000256" key="1">
    <source>
        <dbReference type="ARBA" id="ARBA00004334"/>
    </source>
</evidence>
<evidence type="ECO:0000256" key="10">
    <source>
        <dbReference type="ARBA" id="ARBA00023136"/>
    </source>
</evidence>
<name>A0A9Y1I4A5_9RHOD</name>
<keyword evidence="6 16" id="KW-0732">Signal</keyword>
<dbReference type="FunFam" id="1.10.8.110:FF:000001">
    <property type="entry name" value="Photosystem I reaction center subunit III"/>
    <property type="match status" value="1"/>
</dbReference>
<geneLocation type="plastid" evidence="17"/>
<comment type="function">
    <text evidence="11">Probably participates in efficiency of electron transfer from plastocyanin to P700 (or cytochrome c553 in algae and cyanobacteria). This plastocyanin-docking protein contributes to the specific association of plastocyanin to PSI.</text>
</comment>
<comment type="function">
    <text evidence="13">Participates in efficiency of electron transfer from plastocyanin to P700 (or cytochrome c553 in algae and cyanobacteria). This plastocyanin-docking protein contributes to the specific association of plastocyanin to PSI.</text>
</comment>
<feature type="transmembrane region" description="Helical" evidence="15">
    <location>
        <begin position="142"/>
        <end position="162"/>
    </location>
</feature>
<keyword evidence="9" id="KW-0793">Thylakoid</keyword>
<feature type="chain" id="PRO_5040825178" description="Photosystem I reaction center subunit III" evidence="16">
    <location>
        <begin position="26"/>
        <end position="184"/>
    </location>
</feature>
<evidence type="ECO:0000256" key="9">
    <source>
        <dbReference type="ARBA" id="ARBA00023078"/>
    </source>
</evidence>
<dbReference type="PANTHER" id="PTHR34939:SF1">
    <property type="entry name" value="PHOTOSYSTEM I REACTION CENTER SUBUNIT III, CHLOROPLASTIC"/>
    <property type="match status" value="1"/>
</dbReference>
<proteinExistence type="inferred from homology"/>
<keyword evidence="7 13" id="KW-0603">Photosystem I</keyword>
<keyword evidence="4 13" id="KW-0602">Photosynthesis</keyword>
<dbReference type="Pfam" id="PF02507">
    <property type="entry name" value="PSI_PsaF"/>
    <property type="match status" value="1"/>
</dbReference>
<dbReference type="InterPro" id="IPR003666">
    <property type="entry name" value="PSI_PsaF"/>
</dbReference>
<evidence type="ECO:0000256" key="6">
    <source>
        <dbReference type="ARBA" id="ARBA00022729"/>
    </source>
</evidence>
<dbReference type="AlphaFoldDB" id="A0A9Y1I4A5"/>
<keyword evidence="8 15" id="KW-1133">Transmembrane helix</keyword>
<dbReference type="SUPFAM" id="SSF81536">
    <property type="entry name" value="Subunit III of photosystem I reaction centre, PsaF"/>
    <property type="match status" value="1"/>
</dbReference>
<reference evidence="17" key="1">
    <citation type="journal article" date="2023" name="J. Phycol.">
        <title>Revised classification of the Cyanidiophyceae based on plastid genome data with descriptions of the Cavernulicolales ord. nov. and Galdieriales ord. nov. (Rhodophyta).</title>
        <authorList>
            <person name="Park S.I."/>
            <person name="Cho C.H."/>
            <person name="Ciniglia C."/>
            <person name="Huang T.Y."/>
            <person name="Liu S.L."/>
            <person name="Bustamante D.E."/>
            <person name="Calderon M.S."/>
            <person name="Mansilla A."/>
            <person name="McDermott T."/>
            <person name="Andersen R.A."/>
            <person name="Yoon H.S."/>
        </authorList>
    </citation>
    <scope>NUCLEOTIDE SEQUENCE</scope>
</reference>
<gene>
    <name evidence="17" type="primary">psaF</name>
    <name evidence="17" type="ORF">CspTHAL103_160</name>
</gene>
<accession>A0A9Y1I4A5</accession>
<evidence type="ECO:0000256" key="11">
    <source>
        <dbReference type="ARBA" id="ARBA00025576"/>
    </source>
</evidence>
<keyword evidence="17" id="KW-0934">Plastid</keyword>
<dbReference type="InterPro" id="IPR036577">
    <property type="entry name" value="PSI_PsaF_sf"/>
</dbReference>
<evidence type="ECO:0000256" key="15">
    <source>
        <dbReference type="SAM" id="Phobius"/>
    </source>
</evidence>
<evidence type="ECO:0000256" key="12">
    <source>
        <dbReference type="ARBA" id="ARBA00033433"/>
    </source>
</evidence>
<organism evidence="17">
    <name type="scientific">Cyanidium sp. THAL103</name>
    <dbReference type="NCBI Taxonomy" id="3027999"/>
    <lineage>
        <taxon>Eukaryota</taxon>
        <taxon>Rhodophyta</taxon>
        <taxon>Bangiophyceae</taxon>
        <taxon>Cyanidiales</taxon>
        <taxon>Cyanidiaceae</taxon>
        <taxon>Cyanidium</taxon>
    </lineage>
</organism>
<comment type="subcellular location">
    <subcellularLocation>
        <location evidence="1">Plastid</location>
        <location evidence="1">Chloroplast thylakoid membrane</location>
    </subcellularLocation>
</comment>
<dbReference type="Gene3D" id="1.10.8.110">
    <property type="entry name" value="Photosystem I PsaF, reaction centre subunit III"/>
    <property type="match status" value="1"/>
</dbReference>
<comment type="similarity">
    <text evidence="2 13">Belongs to the PsaF family.</text>
</comment>
<keyword evidence="5 15" id="KW-0812">Transmembrane</keyword>
<keyword evidence="10 15" id="KW-0472">Membrane</keyword>
<evidence type="ECO:0000256" key="16">
    <source>
        <dbReference type="SAM" id="SignalP"/>
    </source>
</evidence>
<dbReference type="GO" id="GO:0009538">
    <property type="term" value="C:photosystem I reaction center"/>
    <property type="evidence" value="ECO:0007669"/>
    <property type="project" value="UniProtKB-UniRule"/>
</dbReference>
<evidence type="ECO:0000256" key="8">
    <source>
        <dbReference type="ARBA" id="ARBA00022989"/>
    </source>
</evidence>
<dbReference type="PANTHER" id="PTHR34939">
    <property type="entry name" value="PHOTOSYSTEM I REACTION CENTER SUBUNIT III, CHLOROPLASTIC"/>
    <property type="match status" value="1"/>
</dbReference>
<evidence type="ECO:0000313" key="17">
    <source>
        <dbReference type="EMBL" id="WDB00085.1"/>
    </source>
</evidence>
<dbReference type="GO" id="GO:0009535">
    <property type="term" value="C:chloroplast thylakoid membrane"/>
    <property type="evidence" value="ECO:0007669"/>
    <property type="project" value="UniProtKB-SubCell"/>
</dbReference>